<dbReference type="Proteomes" id="UP000076964">
    <property type="component" value="Unassembled WGS sequence"/>
</dbReference>
<dbReference type="EMBL" id="LSFI01000027">
    <property type="protein sequence ID" value="OAG27526.1"/>
    <property type="molecule type" value="Genomic_DNA"/>
</dbReference>
<name>A0A177E739_9BACT</name>
<reference evidence="2 3" key="1">
    <citation type="submission" date="2016-02" db="EMBL/GenBank/DDBJ databases">
        <title>Draft genome sequence of Thermodesulfatator sp. S606.</title>
        <authorList>
            <person name="Lai Q."/>
            <person name="Cao J."/>
            <person name="Dupont S."/>
            <person name="Shao Z."/>
            <person name="Jebbar M."/>
            <person name="Alain K."/>
        </authorList>
    </citation>
    <scope>NUCLEOTIDE SEQUENCE [LARGE SCALE GENOMIC DNA]</scope>
    <source>
        <strain evidence="2 3">S606</strain>
    </source>
</reference>
<evidence type="ECO:0000313" key="3">
    <source>
        <dbReference type="Proteomes" id="UP000076964"/>
    </source>
</evidence>
<dbReference type="Gene3D" id="2.20.28.30">
    <property type="entry name" value="RNA polymerase ii, chain L"/>
    <property type="match status" value="1"/>
</dbReference>
<dbReference type="SMART" id="SM00834">
    <property type="entry name" value="CxxC_CXXC_SSSS"/>
    <property type="match status" value="1"/>
</dbReference>
<evidence type="ECO:0000313" key="2">
    <source>
        <dbReference type="EMBL" id="OAG27526.1"/>
    </source>
</evidence>
<evidence type="ECO:0000259" key="1">
    <source>
        <dbReference type="SMART" id="SM00834"/>
    </source>
</evidence>
<dbReference type="STRING" id="1795632.TH606_06460"/>
<feature type="domain" description="Putative regulatory protein FmdB zinc ribbon" evidence="1">
    <location>
        <begin position="1"/>
        <end position="42"/>
    </location>
</feature>
<organism evidence="2 3">
    <name type="scientific">Thermodesulfatator autotrophicus</name>
    <dbReference type="NCBI Taxonomy" id="1795632"/>
    <lineage>
        <taxon>Bacteria</taxon>
        <taxon>Pseudomonadati</taxon>
        <taxon>Thermodesulfobacteriota</taxon>
        <taxon>Thermodesulfobacteria</taxon>
        <taxon>Thermodesulfobacteriales</taxon>
        <taxon>Thermodesulfatatoraceae</taxon>
        <taxon>Thermodesulfatator</taxon>
    </lineage>
</organism>
<proteinExistence type="predicted"/>
<dbReference type="RefSeq" id="WP_068542140.1">
    <property type="nucleotide sequence ID" value="NZ_LSFI01000027.1"/>
</dbReference>
<dbReference type="AlphaFoldDB" id="A0A177E739"/>
<sequence>MPIYEFTCADCGETFEELILGGNCEGLKCPKCGSEKVEKIMSACAFKSGAKFVSASGSASCSGCTATSCSGCSGK</sequence>
<dbReference type="OrthoDB" id="9813321at2"/>
<dbReference type="NCBIfam" id="TIGR02605">
    <property type="entry name" value="CxxC_CxxC_SSSS"/>
    <property type="match status" value="1"/>
</dbReference>
<protein>
    <submittedName>
        <fullName evidence="2">FmdB family transcriptional regulator</fullName>
    </submittedName>
</protein>
<gene>
    <name evidence="2" type="ORF">TH606_06460</name>
</gene>
<comment type="caution">
    <text evidence="2">The sequence shown here is derived from an EMBL/GenBank/DDBJ whole genome shotgun (WGS) entry which is preliminary data.</text>
</comment>
<dbReference type="Pfam" id="PF09723">
    <property type="entry name" value="Zn_ribbon_8"/>
    <property type="match status" value="1"/>
</dbReference>
<dbReference type="InterPro" id="IPR013429">
    <property type="entry name" value="Regulatory_FmdB_Zinc_ribbon"/>
</dbReference>
<keyword evidence="3" id="KW-1185">Reference proteome</keyword>
<accession>A0A177E739</accession>